<evidence type="ECO:0000256" key="11">
    <source>
        <dbReference type="ARBA" id="ARBA00032597"/>
    </source>
</evidence>
<comment type="similarity">
    <text evidence="2">Belongs to the adenylyl cyclase class-3 family.</text>
</comment>
<dbReference type="CDD" id="cd07302">
    <property type="entry name" value="CHD"/>
    <property type="match status" value="1"/>
</dbReference>
<evidence type="ECO:0000256" key="1">
    <source>
        <dbReference type="ARBA" id="ARBA00001593"/>
    </source>
</evidence>
<protein>
    <recommendedName>
        <fullName evidence="4">Adenylate cyclase</fullName>
        <ecNumber evidence="3">4.6.1.1</ecNumber>
    </recommendedName>
    <alternativeName>
        <fullName evidence="11">ATP pyrophosphate-lyase</fullName>
    </alternativeName>
    <alternativeName>
        <fullName evidence="12">Adenylyl cyclase</fullName>
    </alternativeName>
</protein>
<dbReference type="InterPro" id="IPR036457">
    <property type="entry name" value="PPM-type-like_dom_sf"/>
</dbReference>
<dbReference type="InterPro" id="IPR048580">
    <property type="entry name" value="CYAA_C"/>
</dbReference>
<evidence type="ECO:0000313" key="17">
    <source>
        <dbReference type="EMBL" id="CAK7920233.1"/>
    </source>
</evidence>
<feature type="compositionally biased region" description="Basic and acidic residues" evidence="13">
    <location>
        <begin position="61"/>
        <end position="72"/>
    </location>
</feature>
<dbReference type="InterPro" id="IPR055414">
    <property type="entry name" value="LRR_R13L4/SHOC2-like"/>
</dbReference>
<name>A0ABP0EKL7_9ASCO</name>
<dbReference type="Pfam" id="PF13855">
    <property type="entry name" value="LRR_8"/>
    <property type="match status" value="2"/>
</dbReference>
<feature type="compositionally biased region" description="Polar residues" evidence="13">
    <location>
        <begin position="36"/>
        <end position="57"/>
    </location>
</feature>
<keyword evidence="5" id="KW-0433">Leucine-rich repeat</keyword>
<feature type="compositionally biased region" description="Basic and acidic residues" evidence="13">
    <location>
        <begin position="1"/>
        <end position="10"/>
    </location>
</feature>
<evidence type="ECO:0000259" key="16">
    <source>
        <dbReference type="PROSITE" id="PS51746"/>
    </source>
</evidence>
<keyword evidence="8" id="KW-0460">Magnesium</keyword>
<dbReference type="PROSITE" id="PS50125">
    <property type="entry name" value="GUANYLATE_CYCLASE_2"/>
    <property type="match status" value="1"/>
</dbReference>
<keyword evidence="9" id="KW-0115">cAMP biosynthesis</keyword>
<evidence type="ECO:0000256" key="7">
    <source>
        <dbReference type="ARBA" id="ARBA00022737"/>
    </source>
</evidence>
<feature type="domain" description="PPM-type phosphatase" evidence="16">
    <location>
        <begin position="1258"/>
        <end position="1540"/>
    </location>
</feature>
<feature type="region of interest" description="Disordered" evidence="13">
    <location>
        <begin position="1"/>
        <end position="150"/>
    </location>
</feature>
<evidence type="ECO:0000256" key="6">
    <source>
        <dbReference type="ARBA" id="ARBA00022723"/>
    </source>
</evidence>
<dbReference type="PANTHER" id="PTHR48051:SF1">
    <property type="entry name" value="RAS SUPPRESSOR PROTEIN 1"/>
    <property type="match status" value="1"/>
</dbReference>
<sequence>MSFLKRDKSRSNMRVSVGAAGQFPHDSFGFDRAPQSPLSPTNVGFAKSNQERSTSVPNEDFNSKSKDTETEKPYFNIHYNDGEDSMKSSRSDISGLGGDFSGRRLQGLVPGKTPPGMENLYSPRSSIVSMQGGDLENNNNEPDSSSPQLKDTYRGFHANQFPQGLGNVPPLSKPIKPRFKKKRGSLLGKFIYSSRKDEDDEFGGELGSNDSDSQESTHSHLHIPTIRSSSLGSVRAPNLSMSSNSVNKRNGSSSGSSFTSHKHKFRIPSISSFDHHNNGGSSGRHNSSFSESSTVPEITEVEHENESPERGVTLPRVATAFNLDMDLNEMHGIVKSPTNDAEDADYQFVGDAASNPKPAKLPSFSNTSTVAVPRVPAKKSLSSSGIDQQLSKGSWKAPESWDVKFDAMKNANAAGTSNEANSGMNRKHDDENNNEDNFSNISCSSTEDEEDSENEKSSLPPNETGAEKNGHRHRHHHHHHTHKQKAAGSKVVALRPNLPVLYGKQHGNHVAPESKNMYHIVRIFKQDNTFSTIRSPLDATTEELLTIVQKKFFLDSVANYQISAYIGSKVKVLEPFEKPLKIQMGLLLLSGYSDKDNLNIIGREDLSFVCKFVLEDIYLRNLTHEEEILLSKDYVDVNIAGLNLKNIPIIFHQHTYEIEKLNVADNPSIYIPLDFIQSCNNLTSIIFSKNGCSKFPLNFLEARKLTHLDMEKNFLDELPSKFGHLKNLTNLKLNSNQLSSLPKSFGKLQNLASLNLSSNYFVSYPEAINELVNLRDLDLSYNDLSELPPSIGQLQKLTKLNLCTNKLEKSLPDYLTNLVSLKRLDIRYNKISNIDVLGSLPTLEVAYASKNNISAFSDRMENLRLLHFDRNPITDLQFENLLPILTVLDLSKAKITSVPPEFVSKIPNIEKLVFDKNHLVTLPDELGNLPRLAYLSLYGNNLQTLPSTIGRLKSLQYLDLHSNNLQSLPEEIWNLKSLSVLNISSNILTSFPKPPMSEIKRISSAANFLEIKASLENIQESDRDFKLMELSSSNSMSEAISPSSGGNSTASPVTASSSLADSLLVLTVADNRLNDECFESISFLVELKSLNMSYNDLLEIPEGATRRMTKLTELFLSGNELTSLPADDFEHLKSLKLLHLNNNKLVSLPAELAKLSNLSTLDVGSNQLKYNISNWPYDWNWHWNKALKYLNFSGNKRFEIKSSHIKNPETGEDFDSLLVLENLKVLGLIDVTLTTTSVPDQNPEMRIRTTGSESENIGYGVSDSMGMRDVVSTRDIFIQKFRGKDNEALLCAIDGKLGGTAVGHKIAIAAKAIFVPSFTDELNKLKPEESVHDAIRRAFLAMNKEINGALSALKNNAAPSGTTALATGIRQELAELNLRDDSKCGCSVTIVYIRDKVLYTANVGDIEALLCRNNGNHILMTTKHDPTTRSEFERIRASGGYVSGDGALDGELPISRGVGFFDFVPHTHSGPDISEYEITGGANDTIIIATKIMWDYISYELAVDIIRQEKDDPMKAAQKLRDYAICYGATDKLNVTVITLGEHKSSTKSKYSSNLYNNTMGRDDIYLNNNKKRRDRSILQAGDSTLRRLDEEIDPPIGELALVFTDIKNSTLLWDAYPVAMRSAIKIHNAIMRRQLRIVGGYEVKTEGDAFMVSFPSPSSALLWTFSVQQQLLQADWPSEILQTDSCWEITDTKQNIIYRGLSVRMGIHWGSPVYELDVVTRRMDYFGPMVNRAARIQAVADGGQIAVSSDFLDVMTGLFRIHEDISSNKINLEEAYSGNVRAGEIIERELTSIEEMGCSYFDIGERKLKGLETPELITLAYPDQLKIRYEMYTKQLESKEEEQDLKGRIVGAVPIECIYGLRSISLRLENIQVSLSEGDSPASSFSRTSSEKISGQLSFKESDLLELFNHIVTRIENCVALLLLRQELSLKSGGTGKFAGSAPKSVFDLVQELTMMATEVQKTQKKIEEI</sequence>
<dbReference type="InterPro" id="IPR055071">
    <property type="entry name" value="RA_PHLPP-like"/>
</dbReference>
<dbReference type="PROSITE" id="PS51450">
    <property type="entry name" value="LRR"/>
    <property type="match status" value="6"/>
</dbReference>
<feature type="region of interest" description="Disordered" evidence="13">
    <location>
        <begin position="376"/>
        <end position="397"/>
    </location>
</feature>
<dbReference type="InterPro" id="IPR000159">
    <property type="entry name" value="RA_dom"/>
</dbReference>
<feature type="compositionally biased region" description="Basic residues" evidence="13">
    <location>
        <begin position="470"/>
        <end position="485"/>
    </location>
</feature>
<dbReference type="Pfam" id="PF00211">
    <property type="entry name" value="Guanylate_cyc"/>
    <property type="match status" value="1"/>
</dbReference>
<evidence type="ECO:0000256" key="5">
    <source>
        <dbReference type="ARBA" id="ARBA00022614"/>
    </source>
</evidence>
<dbReference type="PANTHER" id="PTHR48051">
    <property type="match status" value="1"/>
</dbReference>
<organism evidence="17 18">
    <name type="scientific">[Candida] anglica</name>
    <dbReference type="NCBI Taxonomy" id="148631"/>
    <lineage>
        <taxon>Eukaryota</taxon>
        <taxon>Fungi</taxon>
        <taxon>Dikarya</taxon>
        <taxon>Ascomycota</taxon>
        <taxon>Saccharomycotina</taxon>
        <taxon>Pichiomycetes</taxon>
        <taxon>Debaryomycetaceae</taxon>
        <taxon>Kurtzmaniella</taxon>
    </lineage>
</organism>
<dbReference type="SMART" id="SM00365">
    <property type="entry name" value="LRR_SD22"/>
    <property type="match status" value="6"/>
</dbReference>
<feature type="region of interest" description="Disordered" evidence="13">
    <location>
        <begin position="414"/>
        <end position="489"/>
    </location>
</feature>
<accession>A0ABP0EKL7</accession>
<evidence type="ECO:0000256" key="12">
    <source>
        <dbReference type="ARBA" id="ARBA00032637"/>
    </source>
</evidence>
<feature type="compositionally biased region" description="Basic and acidic residues" evidence="13">
    <location>
        <begin position="300"/>
        <end position="309"/>
    </location>
</feature>
<dbReference type="SUPFAM" id="SSF81606">
    <property type="entry name" value="PP2C-like"/>
    <property type="match status" value="1"/>
</dbReference>
<dbReference type="SMART" id="SM00332">
    <property type="entry name" value="PP2Cc"/>
    <property type="match status" value="1"/>
</dbReference>
<dbReference type="SMART" id="SM00044">
    <property type="entry name" value="CYCc"/>
    <property type="match status" value="1"/>
</dbReference>
<feature type="compositionally biased region" description="Low complexity" evidence="13">
    <location>
        <begin position="283"/>
        <end position="293"/>
    </location>
</feature>
<dbReference type="InterPro" id="IPR003591">
    <property type="entry name" value="Leu-rich_rpt_typical-subtyp"/>
</dbReference>
<dbReference type="PROSITE" id="PS50200">
    <property type="entry name" value="RA"/>
    <property type="match status" value="1"/>
</dbReference>
<dbReference type="SUPFAM" id="SSF55073">
    <property type="entry name" value="Nucleotide cyclase"/>
    <property type="match status" value="1"/>
</dbReference>
<evidence type="ECO:0000313" key="18">
    <source>
        <dbReference type="Proteomes" id="UP001497600"/>
    </source>
</evidence>
<feature type="domain" description="Guanylate cyclase" evidence="14">
    <location>
        <begin position="1601"/>
        <end position="1738"/>
    </location>
</feature>
<dbReference type="SUPFAM" id="SSF52058">
    <property type="entry name" value="L domain-like"/>
    <property type="match status" value="1"/>
</dbReference>
<reference evidence="17 18" key="1">
    <citation type="submission" date="2024-01" db="EMBL/GenBank/DDBJ databases">
        <authorList>
            <consortium name="Genoscope - CEA"/>
            <person name="William W."/>
        </authorList>
    </citation>
    <scope>NUCLEOTIDE SEQUENCE [LARGE SCALE GENOMIC DNA]</scope>
    <source>
        <strain evidence="17 18">29B2s-10</strain>
    </source>
</reference>
<keyword evidence="18" id="KW-1185">Reference proteome</keyword>
<dbReference type="Proteomes" id="UP001497600">
    <property type="component" value="Chromosome H"/>
</dbReference>
<dbReference type="Gene3D" id="3.30.70.1230">
    <property type="entry name" value="Nucleotide cyclase"/>
    <property type="match status" value="1"/>
</dbReference>
<comment type="catalytic activity">
    <reaction evidence="1">
        <text>ATP = 3',5'-cyclic AMP + diphosphate</text>
        <dbReference type="Rhea" id="RHEA:15389"/>
        <dbReference type="ChEBI" id="CHEBI:30616"/>
        <dbReference type="ChEBI" id="CHEBI:33019"/>
        <dbReference type="ChEBI" id="CHEBI:58165"/>
        <dbReference type="EC" id="4.6.1.1"/>
    </reaction>
</comment>
<keyword evidence="10" id="KW-0456">Lyase</keyword>
<dbReference type="Pfam" id="PF23598">
    <property type="entry name" value="LRR_14"/>
    <property type="match status" value="1"/>
</dbReference>
<evidence type="ECO:0000256" key="3">
    <source>
        <dbReference type="ARBA" id="ARBA00012201"/>
    </source>
</evidence>
<dbReference type="SMART" id="SM00369">
    <property type="entry name" value="LRR_TYP"/>
    <property type="match status" value="13"/>
</dbReference>
<feature type="compositionally biased region" description="Polar residues" evidence="13">
    <location>
        <begin position="414"/>
        <end position="424"/>
    </location>
</feature>
<dbReference type="Pfam" id="PF23010">
    <property type="entry name" value="RA_3"/>
    <property type="match status" value="1"/>
</dbReference>
<keyword evidence="6" id="KW-0479">Metal-binding</keyword>
<dbReference type="InterPro" id="IPR032675">
    <property type="entry name" value="LRR_dom_sf"/>
</dbReference>
<dbReference type="PROSITE" id="PS51746">
    <property type="entry name" value="PPM_2"/>
    <property type="match status" value="1"/>
</dbReference>
<dbReference type="SMART" id="SM00364">
    <property type="entry name" value="LRR_BAC"/>
    <property type="match status" value="12"/>
</dbReference>
<feature type="compositionally biased region" description="Basic and acidic residues" evidence="13">
    <location>
        <begin position="80"/>
        <end position="90"/>
    </location>
</feature>
<feature type="domain" description="Ras-associating" evidence="15">
    <location>
        <begin position="519"/>
        <end position="607"/>
    </location>
</feature>
<keyword evidence="7" id="KW-0677">Repeat</keyword>
<dbReference type="InterPro" id="IPR001611">
    <property type="entry name" value="Leu-rich_rpt"/>
</dbReference>
<proteinExistence type="inferred from homology"/>
<dbReference type="InterPro" id="IPR001932">
    <property type="entry name" value="PPM-type_phosphatase-like_dom"/>
</dbReference>
<feature type="region of interest" description="Disordered" evidence="13">
    <location>
        <begin position="197"/>
        <end position="310"/>
    </location>
</feature>
<evidence type="ECO:0000259" key="15">
    <source>
        <dbReference type="PROSITE" id="PS50200"/>
    </source>
</evidence>
<dbReference type="SUPFAM" id="SSF52047">
    <property type="entry name" value="RNI-like"/>
    <property type="match status" value="1"/>
</dbReference>
<dbReference type="Pfam" id="PF00481">
    <property type="entry name" value="PP2C"/>
    <property type="match status" value="1"/>
</dbReference>
<feature type="compositionally biased region" description="Low complexity" evidence="13">
    <location>
        <begin position="242"/>
        <end position="259"/>
    </location>
</feature>
<dbReference type="CDD" id="cd00143">
    <property type="entry name" value="PP2Cc"/>
    <property type="match status" value="1"/>
</dbReference>
<dbReference type="InterPro" id="IPR001054">
    <property type="entry name" value="A/G_cyclase"/>
</dbReference>
<evidence type="ECO:0000256" key="13">
    <source>
        <dbReference type="SAM" id="MobiDB-lite"/>
    </source>
</evidence>
<dbReference type="EC" id="4.6.1.1" evidence="3"/>
<dbReference type="EMBL" id="OZ004260">
    <property type="protein sequence ID" value="CAK7920233.1"/>
    <property type="molecule type" value="Genomic_DNA"/>
</dbReference>
<evidence type="ECO:0000259" key="14">
    <source>
        <dbReference type="PROSITE" id="PS50125"/>
    </source>
</evidence>
<evidence type="ECO:0000256" key="4">
    <source>
        <dbReference type="ARBA" id="ARBA00021420"/>
    </source>
</evidence>
<evidence type="ECO:0000256" key="9">
    <source>
        <dbReference type="ARBA" id="ARBA00022998"/>
    </source>
</evidence>
<evidence type="ECO:0000256" key="10">
    <source>
        <dbReference type="ARBA" id="ARBA00023239"/>
    </source>
</evidence>
<dbReference type="Gene3D" id="3.60.40.10">
    <property type="entry name" value="PPM-type phosphatase domain"/>
    <property type="match status" value="1"/>
</dbReference>
<dbReference type="InterPro" id="IPR029787">
    <property type="entry name" value="Nucleotide_cyclase"/>
</dbReference>
<dbReference type="Gene3D" id="3.80.10.10">
    <property type="entry name" value="Ribonuclease Inhibitor"/>
    <property type="match status" value="4"/>
</dbReference>
<gene>
    <name evidence="17" type="primary">CYR1</name>
    <name evidence="17" type="ORF">CAAN4_H00276</name>
</gene>
<dbReference type="CDD" id="cd17214">
    <property type="entry name" value="RA_CYR1_like"/>
    <property type="match status" value="1"/>
</dbReference>
<evidence type="ECO:0000256" key="8">
    <source>
        <dbReference type="ARBA" id="ARBA00022842"/>
    </source>
</evidence>
<dbReference type="Pfam" id="PF21187">
    <property type="entry name" value="CYAA_C"/>
    <property type="match status" value="1"/>
</dbReference>
<feature type="compositionally biased region" description="Polar residues" evidence="13">
    <location>
        <begin position="380"/>
        <end position="392"/>
    </location>
</feature>
<dbReference type="InterPro" id="IPR050216">
    <property type="entry name" value="LRR_domain-containing"/>
</dbReference>
<evidence type="ECO:0000256" key="2">
    <source>
        <dbReference type="ARBA" id="ARBA00005381"/>
    </source>
</evidence>